<dbReference type="Gene3D" id="3.30.420.10">
    <property type="entry name" value="Ribonuclease H-like superfamily/Ribonuclease H"/>
    <property type="match status" value="1"/>
</dbReference>
<dbReference type="GO" id="GO:0004523">
    <property type="term" value="F:RNA-DNA hybrid ribonuclease activity"/>
    <property type="evidence" value="ECO:0007669"/>
    <property type="project" value="InterPro"/>
</dbReference>
<dbReference type="PANTHER" id="PTHR47074:SF48">
    <property type="entry name" value="POLYNUCLEOTIDYL TRANSFERASE, RIBONUCLEASE H-LIKE SUPERFAMILY PROTEIN"/>
    <property type="match status" value="1"/>
</dbReference>
<dbReference type="Proteomes" id="UP001289374">
    <property type="component" value="Unassembled WGS sequence"/>
</dbReference>
<dbReference type="SUPFAM" id="SSF53098">
    <property type="entry name" value="Ribonuclease H-like"/>
    <property type="match status" value="1"/>
</dbReference>
<organism evidence="3 4">
    <name type="scientific">Sesamum angolense</name>
    <dbReference type="NCBI Taxonomy" id="2727404"/>
    <lineage>
        <taxon>Eukaryota</taxon>
        <taxon>Viridiplantae</taxon>
        <taxon>Streptophyta</taxon>
        <taxon>Embryophyta</taxon>
        <taxon>Tracheophyta</taxon>
        <taxon>Spermatophyta</taxon>
        <taxon>Magnoliopsida</taxon>
        <taxon>eudicotyledons</taxon>
        <taxon>Gunneridae</taxon>
        <taxon>Pentapetalae</taxon>
        <taxon>asterids</taxon>
        <taxon>lamiids</taxon>
        <taxon>Lamiales</taxon>
        <taxon>Pedaliaceae</taxon>
        <taxon>Sesamum</taxon>
    </lineage>
</organism>
<dbReference type="Pfam" id="PF13966">
    <property type="entry name" value="zf-RVT"/>
    <property type="match status" value="1"/>
</dbReference>
<dbReference type="AlphaFoldDB" id="A0AAE1WHK8"/>
<feature type="domain" description="Reverse transcriptase zinc-binding" evidence="2">
    <location>
        <begin position="34"/>
        <end position="128"/>
    </location>
</feature>
<evidence type="ECO:0000259" key="2">
    <source>
        <dbReference type="Pfam" id="PF13966"/>
    </source>
</evidence>
<reference evidence="3" key="1">
    <citation type="submission" date="2020-06" db="EMBL/GenBank/DDBJ databases">
        <authorList>
            <person name="Li T."/>
            <person name="Hu X."/>
            <person name="Zhang T."/>
            <person name="Song X."/>
            <person name="Zhang H."/>
            <person name="Dai N."/>
            <person name="Sheng W."/>
            <person name="Hou X."/>
            <person name="Wei L."/>
        </authorList>
    </citation>
    <scope>NUCLEOTIDE SEQUENCE</scope>
    <source>
        <strain evidence="3">K16</strain>
        <tissue evidence="3">Leaf</tissue>
    </source>
</reference>
<dbReference type="InterPro" id="IPR002156">
    <property type="entry name" value="RNaseH_domain"/>
</dbReference>
<reference evidence="3" key="2">
    <citation type="journal article" date="2024" name="Plant">
        <title>Genomic evolution and insights into agronomic trait innovations of Sesamum species.</title>
        <authorList>
            <person name="Miao H."/>
            <person name="Wang L."/>
            <person name="Qu L."/>
            <person name="Liu H."/>
            <person name="Sun Y."/>
            <person name="Le M."/>
            <person name="Wang Q."/>
            <person name="Wei S."/>
            <person name="Zheng Y."/>
            <person name="Lin W."/>
            <person name="Duan Y."/>
            <person name="Cao H."/>
            <person name="Xiong S."/>
            <person name="Wang X."/>
            <person name="Wei L."/>
            <person name="Li C."/>
            <person name="Ma Q."/>
            <person name="Ju M."/>
            <person name="Zhao R."/>
            <person name="Li G."/>
            <person name="Mu C."/>
            <person name="Tian Q."/>
            <person name="Mei H."/>
            <person name="Zhang T."/>
            <person name="Gao T."/>
            <person name="Zhang H."/>
        </authorList>
    </citation>
    <scope>NUCLEOTIDE SEQUENCE</scope>
    <source>
        <strain evidence="3">K16</strain>
    </source>
</reference>
<dbReference type="InterPro" id="IPR052929">
    <property type="entry name" value="RNase_H-like_EbsB-rel"/>
</dbReference>
<sequence>MFWPVDSDIILSIPISRTSAPDLLIWHYSRSGIFSVRSAYHLACSLELQPSSSSSRVLEQSWWRRVWQAKIPNKVKVFAWRACLNALPTGDNLARRIPNTSAECPFCGCSKEDRMHIFVLCPFARQVWGLSSIPLSLTSLQIPDFWDWMQAVAAGLDGVNFGLFLCMCWSIWWCRNGKLMQGTCLDPPHVSCFTTQFLNSFLSQNLGILTGAGFQSSSRWTAPPPGCIKLNFDGATFRKGMELGAGVVARDKDGDCVAWLSRRFDRMGNAEIAETLAAREAIHLAVQRGWRSIIIEGDCATLIHKLQASESDFSVTGPIVADIQAIASNFQFCSFEFVSRSCNAVAHGLAQSARNPAEGGLIAPPTVISLVNIDKLGK</sequence>
<dbReference type="GO" id="GO:0003676">
    <property type="term" value="F:nucleic acid binding"/>
    <property type="evidence" value="ECO:0007669"/>
    <property type="project" value="InterPro"/>
</dbReference>
<evidence type="ECO:0000313" key="4">
    <source>
        <dbReference type="Proteomes" id="UP001289374"/>
    </source>
</evidence>
<name>A0AAE1WHK8_9LAMI</name>
<dbReference type="EMBL" id="JACGWL010000010">
    <property type="protein sequence ID" value="KAK4393461.1"/>
    <property type="molecule type" value="Genomic_DNA"/>
</dbReference>
<dbReference type="InterPro" id="IPR036397">
    <property type="entry name" value="RNaseH_sf"/>
</dbReference>
<evidence type="ECO:0000313" key="3">
    <source>
        <dbReference type="EMBL" id="KAK4393461.1"/>
    </source>
</evidence>
<dbReference type="Pfam" id="PF13456">
    <property type="entry name" value="RVT_3"/>
    <property type="match status" value="1"/>
</dbReference>
<keyword evidence="4" id="KW-1185">Reference proteome</keyword>
<accession>A0AAE1WHK8</accession>
<dbReference type="InterPro" id="IPR012337">
    <property type="entry name" value="RNaseH-like_sf"/>
</dbReference>
<dbReference type="PANTHER" id="PTHR47074">
    <property type="entry name" value="BNAC02G40300D PROTEIN"/>
    <property type="match status" value="1"/>
</dbReference>
<gene>
    <name evidence="3" type="ORF">Sango_1816900</name>
</gene>
<protein>
    <recommendedName>
        <fullName evidence="5">Reverse transcriptase zinc-binding domain-containing protein</fullName>
    </recommendedName>
</protein>
<evidence type="ECO:0000259" key="1">
    <source>
        <dbReference type="Pfam" id="PF13456"/>
    </source>
</evidence>
<dbReference type="CDD" id="cd06222">
    <property type="entry name" value="RNase_H_like"/>
    <property type="match status" value="1"/>
</dbReference>
<evidence type="ECO:0008006" key="5">
    <source>
        <dbReference type="Google" id="ProtNLM"/>
    </source>
</evidence>
<proteinExistence type="predicted"/>
<dbReference type="InterPro" id="IPR044730">
    <property type="entry name" value="RNase_H-like_dom_plant"/>
</dbReference>
<comment type="caution">
    <text evidence="3">The sequence shown here is derived from an EMBL/GenBank/DDBJ whole genome shotgun (WGS) entry which is preliminary data.</text>
</comment>
<dbReference type="InterPro" id="IPR026960">
    <property type="entry name" value="RVT-Znf"/>
</dbReference>
<feature type="domain" description="RNase H type-1" evidence="1">
    <location>
        <begin position="231"/>
        <end position="353"/>
    </location>
</feature>